<evidence type="ECO:0000259" key="2">
    <source>
        <dbReference type="PROSITE" id="PS50111"/>
    </source>
</evidence>
<feature type="domain" description="Methyl-accepting transducer" evidence="2">
    <location>
        <begin position="37"/>
        <end position="100"/>
    </location>
</feature>
<evidence type="ECO:0000313" key="3">
    <source>
        <dbReference type="EMBL" id="RZT75710.1"/>
    </source>
</evidence>
<dbReference type="Proteomes" id="UP000292136">
    <property type="component" value="Unassembled WGS sequence"/>
</dbReference>
<sequence>MTSTALQVSDTYPASPSGIRAAEGTAGASLDLLRIVRINEQIKAVVAVAFKINIMALNAIFLAKRAGSAALGFGVLSNELRVFSRDLRTQMESLRQLIHASVVEVSRLLQHSRYSRLLAAGVQLSGGNARLEEVLRRRDREAQARRETLSRLRRELKLALEDAFQLVELGGVLAKSAKIEAAYGQSFAGALAQVSGEFDGIVEEIRGSLETLKKSSFFGGR</sequence>
<accession>A0ABY0ILW9</accession>
<dbReference type="Gene3D" id="6.10.250.3200">
    <property type="match status" value="1"/>
</dbReference>
<organism evidence="3 4">
    <name type="scientific">Azospira oryzae</name>
    <dbReference type="NCBI Taxonomy" id="146939"/>
    <lineage>
        <taxon>Bacteria</taxon>
        <taxon>Pseudomonadati</taxon>
        <taxon>Pseudomonadota</taxon>
        <taxon>Betaproteobacteria</taxon>
        <taxon>Rhodocyclales</taxon>
        <taxon>Rhodocyclaceae</taxon>
        <taxon>Azospira</taxon>
    </lineage>
</organism>
<keyword evidence="1" id="KW-0807">Transducer</keyword>
<comment type="caution">
    <text evidence="3">The sequence shown here is derived from an EMBL/GenBank/DDBJ whole genome shotgun (WGS) entry which is preliminary data.</text>
</comment>
<dbReference type="InterPro" id="IPR004089">
    <property type="entry name" value="MCPsignal_dom"/>
</dbReference>
<gene>
    <name evidence="3" type="ORF">EV678_2896</name>
</gene>
<evidence type="ECO:0000313" key="4">
    <source>
        <dbReference type="Proteomes" id="UP000292136"/>
    </source>
</evidence>
<name>A0ABY0ILW9_9RHOO</name>
<protein>
    <recommendedName>
        <fullName evidence="2">Methyl-accepting transducer domain-containing protein</fullName>
    </recommendedName>
</protein>
<dbReference type="RefSeq" id="WP_130460032.1">
    <property type="nucleotide sequence ID" value="NZ_SHKM01000003.1"/>
</dbReference>
<keyword evidence="4" id="KW-1185">Reference proteome</keyword>
<proteinExistence type="predicted"/>
<reference evidence="3 4" key="1">
    <citation type="submission" date="2019-02" db="EMBL/GenBank/DDBJ databases">
        <title>Genomic Encyclopedia of Type Strains, Phase IV (KMG-IV): sequencing the most valuable type-strain genomes for metagenomic binning, comparative biology and taxonomic classification.</title>
        <authorList>
            <person name="Goeker M."/>
        </authorList>
    </citation>
    <scope>NUCLEOTIDE SEQUENCE [LARGE SCALE GENOMIC DNA]</scope>
    <source>
        <strain evidence="3 4">DSM 21223</strain>
    </source>
</reference>
<dbReference type="EMBL" id="SHKM01000003">
    <property type="protein sequence ID" value="RZT75710.1"/>
    <property type="molecule type" value="Genomic_DNA"/>
</dbReference>
<dbReference type="PROSITE" id="PS50111">
    <property type="entry name" value="CHEMOTAXIS_TRANSDUC_2"/>
    <property type="match status" value="1"/>
</dbReference>
<evidence type="ECO:0000256" key="1">
    <source>
        <dbReference type="PROSITE-ProRule" id="PRU00284"/>
    </source>
</evidence>
<dbReference type="SUPFAM" id="SSF58104">
    <property type="entry name" value="Methyl-accepting chemotaxis protein (MCP) signaling domain"/>
    <property type="match status" value="1"/>
</dbReference>